<keyword evidence="4 6" id="KW-1133">Transmembrane helix</keyword>
<dbReference type="InterPro" id="IPR024512">
    <property type="entry name" value="Ser_palmitoyltrfase_ssu-like"/>
</dbReference>
<dbReference type="GO" id="GO:0005789">
    <property type="term" value="C:endoplasmic reticulum membrane"/>
    <property type="evidence" value="ECO:0007669"/>
    <property type="project" value="UniProtKB-SubCell"/>
</dbReference>
<sequence>MHSIAIPAPNPPVPELLISPGIIHTACAPKSSFHDSTAAIPSYKLFFVRTQSIPPRIRKSMLDTTVLLAAFLLASAFTLLLAAMLYPSALLRWFQRKRYQYEVTFSLYMLTSTEKFIFNSVLFLLLSLLIIAASLYLPEHLTIIANRMSYYLSGNRDALANSTPKDVGMPNAPLGAGAMGNGRGMMEL</sequence>
<evidence type="ECO:0000313" key="7">
    <source>
        <dbReference type="EMBL" id="RYN16444.1"/>
    </source>
</evidence>
<feature type="transmembrane region" description="Helical" evidence="6">
    <location>
        <begin position="66"/>
        <end position="86"/>
    </location>
</feature>
<protein>
    <submittedName>
        <fullName evidence="7">Uncharacterized protein</fullName>
    </submittedName>
</protein>
<keyword evidence="3" id="KW-0256">Endoplasmic reticulum</keyword>
<dbReference type="Proteomes" id="UP000292340">
    <property type="component" value="Unassembled WGS sequence"/>
</dbReference>
<evidence type="ECO:0000256" key="2">
    <source>
        <dbReference type="ARBA" id="ARBA00022692"/>
    </source>
</evidence>
<name>A0AB37VZZ1_9PLEO</name>
<dbReference type="Pfam" id="PF11779">
    <property type="entry name" value="SPT_ssu-like"/>
    <property type="match status" value="1"/>
</dbReference>
<evidence type="ECO:0000256" key="1">
    <source>
        <dbReference type="ARBA" id="ARBA00004477"/>
    </source>
</evidence>
<gene>
    <name evidence="7" type="ORF">AA0115_g12367</name>
</gene>
<feature type="transmembrane region" description="Helical" evidence="6">
    <location>
        <begin position="116"/>
        <end position="137"/>
    </location>
</feature>
<reference evidence="7" key="2">
    <citation type="journal article" date="2019" name="bioRxiv">
        <title>Genomics, evolutionary history and diagnostics of the Alternaria alternata species group including apple and Asian pear pathotypes.</title>
        <authorList>
            <person name="Armitage A.D."/>
            <person name="Cockerton H.M."/>
            <person name="Sreenivasaprasad S."/>
            <person name="Woodhall J.W."/>
            <person name="Lane C.R."/>
            <person name="Harrison R.J."/>
            <person name="Clarkson J.P."/>
        </authorList>
    </citation>
    <scope>NUCLEOTIDE SEQUENCE</scope>
    <source>
        <strain evidence="7">FERA 1164</strain>
    </source>
</reference>
<dbReference type="AlphaFoldDB" id="A0AB37VZZ1"/>
<organism evidence="7 8">
    <name type="scientific">Alternaria tenuissima</name>
    <dbReference type="NCBI Taxonomy" id="119927"/>
    <lineage>
        <taxon>Eukaryota</taxon>
        <taxon>Fungi</taxon>
        <taxon>Dikarya</taxon>
        <taxon>Ascomycota</taxon>
        <taxon>Pezizomycotina</taxon>
        <taxon>Dothideomycetes</taxon>
        <taxon>Pleosporomycetidae</taxon>
        <taxon>Pleosporales</taxon>
        <taxon>Pleosporineae</taxon>
        <taxon>Pleosporaceae</taxon>
        <taxon>Alternaria</taxon>
        <taxon>Alternaria sect. Alternaria</taxon>
        <taxon>Alternaria alternata complex</taxon>
    </lineage>
</organism>
<reference evidence="7" key="1">
    <citation type="submission" date="2017-10" db="EMBL/GenBank/DDBJ databases">
        <authorList>
            <person name="Armitage A.D."/>
            <person name="Barbara D.J."/>
            <person name="Woodhall J.W."/>
            <person name="Sreenivasaprasad S."/>
            <person name="Lane C.R."/>
            <person name="Clarkson J.P."/>
            <person name="Harrison R.J."/>
        </authorList>
    </citation>
    <scope>NUCLEOTIDE SEQUENCE</scope>
    <source>
        <strain evidence="7">FERA 1164</strain>
    </source>
</reference>
<evidence type="ECO:0000256" key="4">
    <source>
        <dbReference type="ARBA" id="ARBA00022989"/>
    </source>
</evidence>
<comment type="caution">
    <text evidence="7">The sequence shown here is derived from an EMBL/GenBank/DDBJ whole genome shotgun (WGS) entry which is preliminary data.</text>
</comment>
<keyword evidence="5 6" id="KW-0472">Membrane</keyword>
<evidence type="ECO:0000256" key="6">
    <source>
        <dbReference type="SAM" id="Phobius"/>
    </source>
</evidence>
<accession>A0AB37VZZ1</accession>
<keyword evidence="2 6" id="KW-0812">Transmembrane</keyword>
<proteinExistence type="predicted"/>
<evidence type="ECO:0000256" key="5">
    <source>
        <dbReference type="ARBA" id="ARBA00023136"/>
    </source>
</evidence>
<evidence type="ECO:0000313" key="8">
    <source>
        <dbReference type="Proteomes" id="UP000292340"/>
    </source>
</evidence>
<dbReference type="EMBL" id="PDXB01000074">
    <property type="protein sequence ID" value="RYN16444.1"/>
    <property type="molecule type" value="Genomic_DNA"/>
</dbReference>
<evidence type="ECO:0000256" key="3">
    <source>
        <dbReference type="ARBA" id="ARBA00022824"/>
    </source>
</evidence>
<comment type="subcellular location">
    <subcellularLocation>
        <location evidence="1">Endoplasmic reticulum membrane</location>
        <topology evidence="1">Multi-pass membrane protein</topology>
    </subcellularLocation>
</comment>